<evidence type="ECO:0000259" key="9">
    <source>
        <dbReference type="PROSITE" id="PS00623"/>
    </source>
</evidence>
<dbReference type="GO" id="GO:0008812">
    <property type="term" value="F:choline dehydrogenase activity"/>
    <property type="evidence" value="ECO:0007669"/>
    <property type="project" value="UniProtKB-UniRule"/>
</dbReference>
<sequence length="573" mass="62666">MTQTFDYIIIGAGSAGCVLADRLSASGEHSVLLLEAGGGDKSVFIQMPTALSYPMNSAKYAWQFESLPEPGLDGRTLHCPRGKVLGGSSSINGMVYVRGHACDFDEWQQQGAAGWDYASCLPYFKKAETWSGGADEYRGGDGPLATCNGNDMELNPLYQAFIDAGQQAGYPYTKDYNGYQQEGFGAMHMTVDNGVRASTSNAYLRRALKRPNLTLLKGVLTRKILLKNKCAVGVEFERNGRIETATATQEVVSCAGSIGSPQLLQLSGIGPRDVLENAGVKVEHELPGVGENLQDHLEIYFQYRCQQPITLNSKLGLVSKGMIGAQWLLTKQGLGATNHFESCAFIRSRAGLKWPNLQYHFLPAAMRYDGRTAFDGHGFQVHVGPNKPLSRGRVWIRSADPADKPAILFRYLSEQQDIQDWRDCIRLTREILAQQALDEYRGAEIQPGNTISTDAEIDAWVKQNVESAYHPSCSCKMGAADDAMAVLDEACRVRGIASLRVVDSSVFPTIPNGNLNAPTIMVAERAADMLLGTAPLPAEPEPVWIAAHWQTQQRETPPQRALDTQSGVELMIK</sequence>
<protein>
    <recommendedName>
        <fullName evidence="5">Oxygen-dependent choline dehydrogenase</fullName>
        <shortName evidence="5">CDH</shortName>
        <shortName evidence="5">CHD</shortName>
        <ecNumber evidence="5">1.1.99.1</ecNumber>
    </recommendedName>
    <alternativeName>
        <fullName evidence="5">Betaine aldehyde dehydrogenase</fullName>
        <shortName evidence="5">BADH</shortName>
        <ecNumber evidence="5">1.2.1.8</ecNumber>
    </alternativeName>
</protein>
<feature type="active site" description="Proton acceptor" evidence="5">
    <location>
        <position position="470"/>
    </location>
</feature>
<evidence type="ECO:0000256" key="2">
    <source>
        <dbReference type="ARBA" id="ARBA00022630"/>
    </source>
</evidence>
<dbReference type="HAMAP" id="MF_00750">
    <property type="entry name" value="Choline_dehydrogen"/>
    <property type="match status" value="1"/>
</dbReference>
<feature type="domain" description="Glucose-methanol-choline oxidoreductase N-terminal" evidence="9">
    <location>
        <begin position="82"/>
        <end position="105"/>
    </location>
</feature>
<comment type="similarity">
    <text evidence="5 6">Belongs to the GMC oxidoreductase family.</text>
</comment>
<dbReference type="GO" id="GO:0050660">
    <property type="term" value="F:flavin adenine dinucleotide binding"/>
    <property type="evidence" value="ECO:0007669"/>
    <property type="project" value="InterPro"/>
</dbReference>
<dbReference type="EMBL" id="CP076643">
    <property type="protein sequence ID" value="QXO17436.1"/>
    <property type="molecule type" value="Genomic_DNA"/>
</dbReference>
<dbReference type="GO" id="GO:0008802">
    <property type="term" value="F:betaine-aldehyde dehydrogenase (NAD+) activity"/>
    <property type="evidence" value="ECO:0007669"/>
    <property type="project" value="UniProtKB-EC"/>
</dbReference>
<dbReference type="GO" id="GO:0019285">
    <property type="term" value="P:glycine betaine biosynthetic process from choline"/>
    <property type="evidence" value="ECO:0007669"/>
    <property type="project" value="UniProtKB-UniRule"/>
</dbReference>
<evidence type="ECO:0000256" key="8">
    <source>
        <dbReference type="SAM" id="MobiDB-lite"/>
    </source>
</evidence>
<dbReference type="Pfam" id="PF00732">
    <property type="entry name" value="GMC_oxred_N"/>
    <property type="match status" value="1"/>
</dbReference>
<dbReference type="PROSITE" id="PS00623">
    <property type="entry name" value="GMC_OXRED_1"/>
    <property type="match status" value="1"/>
</dbReference>
<dbReference type="EC" id="1.2.1.8" evidence="5"/>
<feature type="domain" description="Glucose-methanol-choline oxidoreductase N-terminal" evidence="10">
    <location>
        <begin position="256"/>
        <end position="270"/>
    </location>
</feature>
<reference evidence="11" key="1">
    <citation type="submission" date="2021-06" db="EMBL/GenBank/DDBJ databases">
        <title>Vibrio nov. sp., novel gut bacterium isolated from Yellow Sea oyster.</title>
        <authorList>
            <person name="Muhammad N."/>
            <person name="Nguyen T.H."/>
            <person name="Lee Y.-J."/>
            <person name="Ko J."/>
            <person name="Kim S.-G."/>
        </authorList>
    </citation>
    <scope>NUCLEOTIDE SEQUENCE</scope>
    <source>
        <strain evidence="11">OG9-811</strain>
    </source>
</reference>
<dbReference type="PIRSF" id="PIRSF000137">
    <property type="entry name" value="Alcohol_oxidase"/>
    <property type="match status" value="1"/>
</dbReference>
<dbReference type="InterPro" id="IPR000172">
    <property type="entry name" value="GMC_OxRdtase_N"/>
</dbReference>
<proteinExistence type="inferred from homology"/>
<gene>
    <name evidence="5 11" type="primary">betA</name>
    <name evidence="11" type="ORF">KNV97_19000</name>
</gene>
<evidence type="ECO:0000256" key="6">
    <source>
        <dbReference type="RuleBase" id="RU003968"/>
    </source>
</evidence>
<keyword evidence="4 5" id="KW-0560">Oxidoreductase</keyword>
<dbReference type="GO" id="GO:0016020">
    <property type="term" value="C:membrane"/>
    <property type="evidence" value="ECO:0007669"/>
    <property type="project" value="TreeGrafter"/>
</dbReference>
<feature type="region of interest" description="Disordered" evidence="8">
    <location>
        <begin position="551"/>
        <end position="573"/>
    </location>
</feature>
<dbReference type="KEGG" id="vos:KNV97_19000"/>
<dbReference type="RefSeq" id="WP_218562580.1">
    <property type="nucleotide sequence ID" value="NZ_CP076643.1"/>
</dbReference>
<comment type="pathway">
    <text evidence="5 7">Amine and polyamine biosynthesis; betaine biosynthesis via choline pathway; betaine aldehyde from choline (cytochrome c reductase route): step 1/1.</text>
</comment>
<dbReference type="InterPro" id="IPR011533">
    <property type="entry name" value="BetA"/>
</dbReference>
<keyword evidence="5" id="KW-0520">NAD</keyword>
<dbReference type="Proteomes" id="UP000694232">
    <property type="component" value="Chromosome 1"/>
</dbReference>
<dbReference type="Pfam" id="PF05199">
    <property type="entry name" value="GMC_oxred_C"/>
    <property type="match status" value="1"/>
</dbReference>
<comment type="function">
    <text evidence="5">Involved in the biosynthesis of the osmoprotectant glycine betaine. Catalyzes the oxidation of choline to betaine aldehyde and betaine aldehyde to glycine betaine at the same rate.</text>
</comment>
<organism evidence="11 12">
    <name type="scientific">Vibrio ostreae</name>
    <dbReference type="NCBI Taxonomy" id="2841925"/>
    <lineage>
        <taxon>Bacteria</taxon>
        <taxon>Pseudomonadati</taxon>
        <taxon>Pseudomonadota</taxon>
        <taxon>Gammaproteobacteria</taxon>
        <taxon>Vibrionales</taxon>
        <taxon>Vibrionaceae</taxon>
        <taxon>Vibrio</taxon>
    </lineage>
</organism>
<feature type="binding site" evidence="5">
    <location>
        <begin position="6"/>
        <end position="35"/>
    </location>
    <ligand>
        <name>FAD</name>
        <dbReference type="ChEBI" id="CHEBI:57692"/>
    </ligand>
</feature>
<evidence type="ECO:0000259" key="10">
    <source>
        <dbReference type="PROSITE" id="PS00624"/>
    </source>
</evidence>
<comment type="catalytic activity">
    <reaction evidence="5 7">
        <text>choline + A = betaine aldehyde + AH2</text>
        <dbReference type="Rhea" id="RHEA:17433"/>
        <dbReference type="ChEBI" id="CHEBI:13193"/>
        <dbReference type="ChEBI" id="CHEBI:15354"/>
        <dbReference type="ChEBI" id="CHEBI:15710"/>
        <dbReference type="ChEBI" id="CHEBI:17499"/>
        <dbReference type="EC" id="1.1.99.1"/>
    </reaction>
</comment>
<dbReference type="PANTHER" id="PTHR11552:SF147">
    <property type="entry name" value="CHOLINE DEHYDROGENASE, MITOCHONDRIAL"/>
    <property type="match status" value="1"/>
</dbReference>
<evidence type="ECO:0000256" key="1">
    <source>
        <dbReference type="ARBA" id="ARBA00001974"/>
    </source>
</evidence>
<evidence type="ECO:0000256" key="7">
    <source>
        <dbReference type="RuleBase" id="RU003969"/>
    </source>
</evidence>
<dbReference type="NCBIfam" id="TIGR01810">
    <property type="entry name" value="betA"/>
    <property type="match status" value="1"/>
</dbReference>
<dbReference type="AlphaFoldDB" id="A0A975UA95"/>
<name>A0A975UA95_9VIBR</name>
<keyword evidence="2 5" id="KW-0285">Flavoprotein</keyword>
<dbReference type="InterPro" id="IPR012132">
    <property type="entry name" value="GMC_OxRdtase"/>
</dbReference>
<evidence type="ECO:0000256" key="3">
    <source>
        <dbReference type="ARBA" id="ARBA00022827"/>
    </source>
</evidence>
<dbReference type="NCBIfam" id="NF002550">
    <property type="entry name" value="PRK02106.1"/>
    <property type="match status" value="1"/>
</dbReference>
<dbReference type="PROSITE" id="PS00624">
    <property type="entry name" value="GMC_OXRED_2"/>
    <property type="match status" value="1"/>
</dbReference>
<accession>A0A975UA95</accession>
<keyword evidence="12" id="KW-1185">Reference proteome</keyword>
<evidence type="ECO:0000256" key="5">
    <source>
        <dbReference type="HAMAP-Rule" id="MF_00750"/>
    </source>
</evidence>
<comment type="catalytic activity">
    <reaction evidence="5">
        <text>betaine aldehyde + NAD(+) + H2O = glycine betaine + NADH + 2 H(+)</text>
        <dbReference type="Rhea" id="RHEA:15305"/>
        <dbReference type="ChEBI" id="CHEBI:15377"/>
        <dbReference type="ChEBI" id="CHEBI:15378"/>
        <dbReference type="ChEBI" id="CHEBI:15710"/>
        <dbReference type="ChEBI" id="CHEBI:17750"/>
        <dbReference type="ChEBI" id="CHEBI:57540"/>
        <dbReference type="ChEBI" id="CHEBI:57945"/>
        <dbReference type="EC" id="1.2.1.8"/>
    </reaction>
</comment>
<dbReference type="PANTHER" id="PTHR11552">
    <property type="entry name" value="GLUCOSE-METHANOL-CHOLINE GMC OXIDOREDUCTASE"/>
    <property type="match status" value="1"/>
</dbReference>
<comment type="cofactor">
    <cofactor evidence="1 5">
        <name>FAD</name>
        <dbReference type="ChEBI" id="CHEBI:57692"/>
    </cofactor>
</comment>
<feature type="compositionally biased region" description="Polar residues" evidence="8">
    <location>
        <begin position="551"/>
        <end position="567"/>
    </location>
</feature>
<evidence type="ECO:0000313" key="11">
    <source>
        <dbReference type="EMBL" id="QXO17436.1"/>
    </source>
</evidence>
<keyword evidence="3 5" id="KW-0274">FAD</keyword>
<evidence type="ECO:0000256" key="4">
    <source>
        <dbReference type="ARBA" id="ARBA00023002"/>
    </source>
</evidence>
<dbReference type="EC" id="1.1.99.1" evidence="5"/>
<dbReference type="InterPro" id="IPR007867">
    <property type="entry name" value="GMC_OxRtase_C"/>
</dbReference>
<evidence type="ECO:0000313" key="12">
    <source>
        <dbReference type="Proteomes" id="UP000694232"/>
    </source>
</evidence>